<keyword evidence="2" id="KW-0378">Hydrolase</keyword>
<keyword evidence="3" id="KW-1185">Reference proteome</keyword>
<dbReference type="EMBL" id="LWDV01000009">
    <property type="protein sequence ID" value="OCL26170.1"/>
    <property type="molecule type" value="Genomic_DNA"/>
</dbReference>
<gene>
    <name evidence="2" type="ORF">U472_09140</name>
</gene>
<evidence type="ECO:0000259" key="1">
    <source>
        <dbReference type="Pfam" id="PF07486"/>
    </source>
</evidence>
<dbReference type="AlphaFoldDB" id="A0A1C0A7G0"/>
<protein>
    <submittedName>
        <fullName evidence="2">Cell wall hydrolase</fullName>
    </submittedName>
</protein>
<name>A0A1C0A7G0_9FIRM</name>
<dbReference type="Pfam" id="PF07486">
    <property type="entry name" value="Hydrolase_2"/>
    <property type="match status" value="1"/>
</dbReference>
<proteinExistence type="predicted"/>
<organism evidence="2 3">
    <name type="scientific">Orenia metallireducens</name>
    <dbReference type="NCBI Taxonomy" id="1413210"/>
    <lineage>
        <taxon>Bacteria</taxon>
        <taxon>Bacillati</taxon>
        <taxon>Bacillota</taxon>
        <taxon>Clostridia</taxon>
        <taxon>Halanaerobiales</taxon>
        <taxon>Halobacteroidaceae</taxon>
        <taxon>Orenia</taxon>
    </lineage>
</organism>
<dbReference type="OrthoDB" id="9785345at2"/>
<feature type="domain" description="Cell wall hydrolase SleB" evidence="1">
    <location>
        <begin position="101"/>
        <end position="202"/>
    </location>
</feature>
<reference evidence="3" key="1">
    <citation type="submission" date="2016-07" db="EMBL/GenBank/DDBJ databases">
        <authorList>
            <person name="Florea S."/>
            <person name="Webb J.S."/>
            <person name="Jaromczyk J."/>
            <person name="Schardl C.L."/>
        </authorList>
    </citation>
    <scope>NUCLEOTIDE SEQUENCE [LARGE SCALE GENOMIC DNA]</scope>
    <source>
        <strain evidence="3">Z6</strain>
    </source>
</reference>
<dbReference type="GO" id="GO:0016787">
    <property type="term" value="F:hydrolase activity"/>
    <property type="evidence" value="ECO:0007669"/>
    <property type="project" value="UniProtKB-KW"/>
</dbReference>
<dbReference type="RefSeq" id="WP_068717719.1">
    <property type="nucleotide sequence ID" value="NZ_LWDV01000009.1"/>
</dbReference>
<evidence type="ECO:0000313" key="2">
    <source>
        <dbReference type="EMBL" id="OCL26170.1"/>
    </source>
</evidence>
<dbReference type="Proteomes" id="UP000093514">
    <property type="component" value="Unassembled WGS sequence"/>
</dbReference>
<evidence type="ECO:0000313" key="3">
    <source>
        <dbReference type="Proteomes" id="UP000093514"/>
    </source>
</evidence>
<sequence length="203" mass="23042">MERKSRIISIIAFTLVFLLISPCFTSLFAPLSYQAYAAEIQREDAYKGLAFTVVLIYIFNRVFGDDKDVARSNWNISREPMDYTDDELTWLARAVHAEARGEPFEGQVAVASVILNRVRSTKFPNTIYSVIHQKNQFSSVDDGQIYLPPNESSYNAAIEAFRGNDPTDGALYFYNPKTANPIGRAWLETREKTVQIGNHVFAR</sequence>
<dbReference type="InterPro" id="IPR042047">
    <property type="entry name" value="SleB_dom1"/>
</dbReference>
<accession>A0A1C0A7G0</accession>
<dbReference type="Gene3D" id="1.10.10.2520">
    <property type="entry name" value="Cell wall hydrolase SleB, domain 1"/>
    <property type="match status" value="1"/>
</dbReference>
<dbReference type="InterPro" id="IPR011105">
    <property type="entry name" value="Cell_wall_hydrolase_SleB"/>
</dbReference>
<comment type="caution">
    <text evidence="2">The sequence shown here is derived from an EMBL/GenBank/DDBJ whole genome shotgun (WGS) entry which is preliminary data.</text>
</comment>
<dbReference type="Gene3D" id="6.20.240.60">
    <property type="match status" value="1"/>
</dbReference>
<reference evidence="2 3" key="2">
    <citation type="submission" date="2016-08" db="EMBL/GenBank/DDBJ databases">
        <title>Orenia metallireducens sp. nov. strain Z6, a Novel Metal-reducing Firmicute from the Deep Subsurface.</title>
        <authorList>
            <person name="Maxim B.I."/>
            <person name="Kenneth K."/>
            <person name="Flynn T.M."/>
            <person name="Oloughlin E.J."/>
            <person name="Locke R.A."/>
            <person name="Weber J.R."/>
            <person name="Egan S.M."/>
            <person name="Mackie R.I."/>
            <person name="Cann I.K."/>
        </authorList>
    </citation>
    <scope>NUCLEOTIDE SEQUENCE [LARGE SCALE GENOMIC DNA]</scope>
    <source>
        <strain evidence="2 3">Z6</strain>
    </source>
</reference>